<sequence length="225" mass="26377">MLIYEILSVIENPIIPLDTQNIRVVIVDNDGIERRSNILSGLDKQASLTDTRKKLSLNDKILMSKQNSHFWNDNKYRISQDDENNYTLQDILIPKTDHYNLYVAVDPSKPNFLEISKKLQLNKGRKTRDNSDNTYVMVNKSAFTIKNPHMINVNLQSKFERVHDREMEEYIKICYELGSVRLSRKDLAPNEDYVRAIEEALDESKSNDEKKRNLDIVGEEYGFFW</sequence>
<accession>A0A9N9J2A7</accession>
<keyword evidence="2" id="KW-1185">Reference proteome</keyword>
<organism evidence="1 2">
    <name type="scientific">Dentiscutata erythropus</name>
    <dbReference type="NCBI Taxonomy" id="1348616"/>
    <lineage>
        <taxon>Eukaryota</taxon>
        <taxon>Fungi</taxon>
        <taxon>Fungi incertae sedis</taxon>
        <taxon>Mucoromycota</taxon>
        <taxon>Glomeromycotina</taxon>
        <taxon>Glomeromycetes</taxon>
        <taxon>Diversisporales</taxon>
        <taxon>Gigasporaceae</taxon>
        <taxon>Dentiscutata</taxon>
    </lineage>
</organism>
<comment type="caution">
    <text evidence="1">The sequence shown here is derived from an EMBL/GenBank/DDBJ whole genome shotgun (WGS) entry which is preliminary data.</text>
</comment>
<name>A0A9N9J2A7_9GLOM</name>
<evidence type="ECO:0000313" key="2">
    <source>
        <dbReference type="Proteomes" id="UP000789405"/>
    </source>
</evidence>
<gene>
    <name evidence="1" type="ORF">DERYTH_LOCUS17605</name>
</gene>
<evidence type="ECO:0000313" key="1">
    <source>
        <dbReference type="EMBL" id="CAG8758762.1"/>
    </source>
</evidence>
<proteinExistence type="predicted"/>
<dbReference type="OrthoDB" id="2396026at2759"/>
<dbReference type="AlphaFoldDB" id="A0A9N9J2A7"/>
<reference evidence="1" key="1">
    <citation type="submission" date="2021-06" db="EMBL/GenBank/DDBJ databases">
        <authorList>
            <person name="Kallberg Y."/>
            <person name="Tangrot J."/>
            <person name="Rosling A."/>
        </authorList>
    </citation>
    <scope>NUCLEOTIDE SEQUENCE</scope>
    <source>
        <strain evidence="1">MA453B</strain>
    </source>
</reference>
<protein>
    <submittedName>
        <fullName evidence="1">20842_t:CDS:1</fullName>
    </submittedName>
</protein>
<dbReference type="EMBL" id="CAJVPY010016787">
    <property type="protein sequence ID" value="CAG8758762.1"/>
    <property type="molecule type" value="Genomic_DNA"/>
</dbReference>
<dbReference type="Proteomes" id="UP000789405">
    <property type="component" value="Unassembled WGS sequence"/>
</dbReference>